<protein>
    <submittedName>
        <fullName evidence="2">NAD-dependent epimerase/dehydratase family protein</fullName>
    </submittedName>
</protein>
<proteinExistence type="predicted"/>
<name>A0A345SVD0_9ACTN</name>
<reference evidence="3" key="1">
    <citation type="submission" date="2018-07" db="EMBL/GenBank/DDBJ databases">
        <title>Streptacidiphilus bronchialis DSM 106435 chromosome.</title>
        <authorList>
            <person name="Batra D."/>
            <person name="Gulvik C.A."/>
        </authorList>
    </citation>
    <scope>NUCLEOTIDE SEQUENCE [LARGE SCALE GENOMIC DNA]</scope>
    <source>
        <strain evidence="3">DSM 106435</strain>
    </source>
</reference>
<dbReference type="InterPro" id="IPR036291">
    <property type="entry name" value="NAD(P)-bd_dom_sf"/>
</dbReference>
<evidence type="ECO:0000313" key="3">
    <source>
        <dbReference type="Proteomes" id="UP000249340"/>
    </source>
</evidence>
<accession>A0A345SVD0</accession>
<dbReference type="Gene3D" id="3.40.50.720">
    <property type="entry name" value="NAD(P)-binding Rossmann-like Domain"/>
    <property type="match status" value="1"/>
</dbReference>
<dbReference type="Pfam" id="PF13460">
    <property type="entry name" value="NAD_binding_10"/>
    <property type="match status" value="1"/>
</dbReference>
<dbReference type="KEGG" id="stri:C7M71_009785"/>
<sequence>MILVTGATGNVGRQVVSLLLDTGAPVRALTRTPAAAELPAAAEVVGGDLARPQDRASALAGISSLFLNPAAIGSAAVPFLAVAREQGVRRVVLLSSASVEDGVAEQHGPIAVLHKRIEDAVEASGLEWTFIRPGEFAANALVQYGPQIRATGVVRGAYGEAAMAPIHERDIAAVAVRALLSDGHLGARYRLTGPESLTQYDKVRLIGEAIGREVRFQEAPPEEALKALVARGVPADSAEVLLGYQAAAVGREAPVSPAVQEITGRPGLTFAAWAADHADAFRA</sequence>
<dbReference type="AlphaFoldDB" id="A0A345SVD0"/>
<dbReference type="SUPFAM" id="SSF51735">
    <property type="entry name" value="NAD(P)-binding Rossmann-fold domains"/>
    <property type="match status" value="1"/>
</dbReference>
<dbReference type="Proteomes" id="UP000249340">
    <property type="component" value="Chromosome"/>
</dbReference>
<keyword evidence="3" id="KW-1185">Reference proteome</keyword>
<evidence type="ECO:0000313" key="2">
    <source>
        <dbReference type="EMBL" id="AXI77685.1"/>
    </source>
</evidence>
<evidence type="ECO:0000259" key="1">
    <source>
        <dbReference type="Pfam" id="PF13460"/>
    </source>
</evidence>
<dbReference type="PANTHER" id="PTHR43162">
    <property type="match status" value="1"/>
</dbReference>
<dbReference type="InterPro" id="IPR016040">
    <property type="entry name" value="NAD(P)-bd_dom"/>
</dbReference>
<dbReference type="RefSeq" id="WP_111490231.1">
    <property type="nucleotide sequence ID" value="NZ_CP031264.1"/>
</dbReference>
<dbReference type="PANTHER" id="PTHR43162:SF1">
    <property type="entry name" value="PRESTALK A DIFFERENTIATION PROTEIN A"/>
    <property type="match status" value="1"/>
</dbReference>
<feature type="domain" description="NAD(P)-binding" evidence="1">
    <location>
        <begin position="6"/>
        <end position="180"/>
    </location>
</feature>
<organism evidence="2 3">
    <name type="scientific">Peterkaempfera bronchialis</name>
    <dbReference type="NCBI Taxonomy" id="2126346"/>
    <lineage>
        <taxon>Bacteria</taxon>
        <taxon>Bacillati</taxon>
        <taxon>Actinomycetota</taxon>
        <taxon>Actinomycetes</taxon>
        <taxon>Kitasatosporales</taxon>
        <taxon>Streptomycetaceae</taxon>
        <taxon>Peterkaempfera</taxon>
    </lineage>
</organism>
<dbReference type="InterPro" id="IPR051604">
    <property type="entry name" value="Ergot_Alk_Oxidoreductase"/>
</dbReference>
<dbReference type="Gene3D" id="3.90.25.10">
    <property type="entry name" value="UDP-galactose 4-epimerase, domain 1"/>
    <property type="match status" value="1"/>
</dbReference>
<gene>
    <name evidence="2" type="ORF">C7M71_009785</name>
</gene>
<dbReference type="EMBL" id="CP031264">
    <property type="protein sequence ID" value="AXI77685.1"/>
    <property type="molecule type" value="Genomic_DNA"/>
</dbReference>
<dbReference type="OrthoDB" id="116343at2"/>